<dbReference type="Proteomes" id="UP000636479">
    <property type="component" value="Unassembled WGS sequence"/>
</dbReference>
<protein>
    <submittedName>
        <fullName evidence="4">Mitochondrial chaperone BCS1</fullName>
    </submittedName>
</protein>
<dbReference type="GO" id="GO:0004197">
    <property type="term" value="F:cysteine-type endopeptidase activity"/>
    <property type="evidence" value="ECO:0007669"/>
    <property type="project" value="InterPro"/>
</dbReference>
<dbReference type="EMBL" id="JACAZF010000005">
    <property type="protein sequence ID" value="KAF7303788.1"/>
    <property type="molecule type" value="Genomic_DNA"/>
</dbReference>
<feature type="compositionally biased region" description="Polar residues" evidence="2">
    <location>
        <begin position="289"/>
        <end position="299"/>
    </location>
</feature>
<evidence type="ECO:0000313" key="5">
    <source>
        <dbReference type="Proteomes" id="UP000636479"/>
    </source>
</evidence>
<proteinExistence type="inferred from homology"/>
<feature type="region of interest" description="Disordered" evidence="2">
    <location>
        <begin position="604"/>
        <end position="624"/>
    </location>
</feature>
<feature type="domain" description="Peptidase C14 caspase" evidence="3">
    <location>
        <begin position="36"/>
        <end position="523"/>
    </location>
</feature>
<dbReference type="GeneID" id="59345355"/>
<comment type="caution">
    <text evidence="4">The sequence shown here is derived from an EMBL/GenBank/DDBJ whole genome shotgun (WGS) entry which is preliminary data.</text>
</comment>
<dbReference type="GO" id="GO:0006508">
    <property type="term" value="P:proteolysis"/>
    <property type="evidence" value="ECO:0007669"/>
    <property type="project" value="InterPro"/>
</dbReference>
<comment type="similarity">
    <text evidence="1">Belongs to the peptidase C14B family.</text>
</comment>
<dbReference type="AlphaFoldDB" id="A0A8H6SRC1"/>
<dbReference type="InterPro" id="IPR011600">
    <property type="entry name" value="Pept_C14_caspase"/>
</dbReference>
<accession>A0A8H6SRC1</accession>
<evidence type="ECO:0000259" key="3">
    <source>
        <dbReference type="Pfam" id="PF00656"/>
    </source>
</evidence>
<evidence type="ECO:0000313" key="4">
    <source>
        <dbReference type="EMBL" id="KAF7303788.1"/>
    </source>
</evidence>
<dbReference type="RefSeq" id="XP_037220760.1">
    <property type="nucleotide sequence ID" value="XM_037362839.1"/>
</dbReference>
<feature type="region of interest" description="Disordered" evidence="2">
    <location>
        <begin position="548"/>
        <end position="568"/>
    </location>
</feature>
<dbReference type="GO" id="GO:0005737">
    <property type="term" value="C:cytoplasm"/>
    <property type="evidence" value="ECO:0007669"/>
    <property type="project" value="TreeGrafter"/>
</dbReference>
<evidence type="ECO:0000256" key="1">
    <source>
        <dbReference type="ARBA" id="ARBA00009005"/>
    </source>
</evidence>
<dbReference type="Pfam" id="PF00656">
    <property type="entry name" value="Peptidase_C14"/>
    <property type="match status" value="1"/>
</dbReference>
<organism evidence="4 5">
    <name type="scientific">Mycena indigotica</name>
    <dbReference type="NCBI Taxonomy" id="2126181"/>
    <lineage>
        <taxon>Eukaryota</taxon>
        <taxon>Fungi</taxon>
        <taxon>Dikarya</taxon>
        <taxon>Basidiomycota</taxon>
        <taxon>Agaricomycotina</taxon>
        <taxon>Agaricomycetes</taxon>
        <taxon>Agaricomycetidae</taxon>
        <taxon>Agaricales</taxon>
        <taxon>Marasmiineae</taxon>
        <taxon>Mycenaceae</taxon>
        <taxon>Mycena</taxon>
    </lineage>
</organism>
<dbReference type="Gene3D" id="3.40.50.1460">
    <property type="match status" value="1"/>
</dbReference>
<feature type="region of interest" description="Disordered" evidence="2">
    <location>
        <begin position="1"/>
        <end position="37"/>
    </location>
</feature>
<evidence type="ECO:0000256" key="2">
    <source>
        <dbReference type="SAM" id="MobiDB-lite"/>
    </source>
</evidence>
<keyword evidence="5" id="KW-1185">Reference proteome</keyword>
<dbReference type="InterPro" id="IPR050452">
    <property type="entry name" value="Metacaspase"/>
</dbReference>
<dbReference type="PANTHER" id="PTHR48104">
    <property type="entry name" value="METACASPASE-4"/>
    <property type="match status" value="1"/>
</dbReference>
<dbReference type="OrthoDB" id="3223806at2759"/>
<dbReference type="Gene3D" id="3.40.50.12660">
    <property type="match status" value="1"/>
</dbReference>
<sequence length="654" mass="73430">MKIGRYSIAPQLQSSRYSQKPPKRQSKPVEPARPPRKKALLIGIAYNSDEEASSSPGLASLKGPHKDVDEMYSLVVDKYAYLPENVVILRDNGHDLQPTRHNILRAIDELVQDAGKGDRFFFHYCGHTIQVENRSNSEEDGMDECLVPADGEFYKIQDNELRRHLVDPLPPGTCLVAVFDSCHSASLLDLTHFRCNRIYVPWISKGRRLSNELWNAVVRKHALPLSKPATPIHSPPTSRAATHADLSATPALVEPRLRRLTRRATREAKEFIQLNKSSAAPERVPTRPASPTTVTTPNSPIVTTRRIYEAARTSSRRLQGWRTDVNALEIDIAEESTTEPLARAETDGGLRKSRRFVKATMQGKRASLPLVPFQPAPLVEGQSSTRRRRTTVSRARAVSLSPRNATIERQAGKENVIDSNARPSLKLSMPAERPMSWLGEDHECDSPAPVWECDGNCRDRTHTHDEERAEVISLASCKDHQLSWEDSEGGSMTRELVRILNQDPHPTLRALMMRVSYGLHATTLDRHLATRKYKRKVKKYLAMLAKRPRIDQSRGPDSIVTPPTPNDAASLSPIHQLAELNGATASSKTPARQPKHRKATRYLPGGEEELTYDMPRPPQNRAQSEGFPVLEMDNFQDPQLASHRPLNLETQWSI</sequence>
<gene>
    <name evidence="4" type="ORF">MIND_00608500</name>
</gene>
<name>A0A8H6SRC1_9AGAR</name>
<feature type="region of interest" description="Disordered" evidence="2">
    <location>
        <begin position="277"/>
        <end position="299"/>
    </location>
</feature>
<reference evidence="4" key="1">
    <citation type="submission" date="2020-05" db="EMBL/GenBank/DDBJ databases">
        <title>Mycena genomes resolve the evolution of fungal bioluminescence.</title>
        <authorList>
            <person name="Tsai I.J."/>
        </authorList>
    </citation>
    <scope>NUCLEOTIDE SEQUENCE</scope>
    <source>
        <strain evidence="4">171206Taipei</strain>
    </source>
</reference>
<dbReference type="PANTHER" id="PTHR48104:SF30">
    <property type="entry name" value="METACASPASE-1"/>
    <property type="match status" value="1"/>
</dbReference>